<protein>
    <submittedName>
        <fullName evidence="4">Uncharacterized protein</fullName>
    </submittedName>
</protein>
<dbReference type="InterPro" id="IPR023347">
    <property type="entry name" value="Lysozyme_dom_sf"/>
</dbReference>
<dbReference type="SUPFAM" id="SSF53955">
    <property type="entry name" value="Lysozyme-like"/>
    <property type="match status" value="1"/>
</dbReference>
<keyword evidence="2" id="KW-0081">Bacteriolytic enzyme</keyword>
<evidence type="ECO:0000313" key="5">
    <source>
        <dbReference type="Proteomes" id="UP000218899"/>
    </source>
</evidence>
<dbReference type="GO" id="GO:0031640">
    <property type="term" value="P:killing of cells of another organism"/>
    <property type="evidence" value="ECO:0007669"/>
    <property type="project" value="UniProtKB-KW"/>
</dbReference>
<dbReference type="OrthoDB" id="1676884at2"/>
<dbReference type="KEGG" id="sva:SVA_2870"/>
<dbReference type="EMBL" id="AP014936">
    <property type="protein sequence ID" value="BAU49418.1"/>
    <property type="molecule type" value="Genomic_DNA"/>
</dbReference>
<accession>A0A1B4V7D2</accession>
<sequence>MAITFHTITNTTTYRDLVYNTLKSSGYEGTVYWAYADSKGIPTIGIGFNLRDPAVFDEVIKVLGPNPFASGLTPTQKPGQRAKSANIGR</sequence>
<gene>
    <name evidence="4" type="ORF">SVA_2870</name>
</gene>
<keyword evidence="1" id="KW-0929">Antimicrobial</keyword>
<dbReference type="GO" id="GO:0042742">
    <property type="term" value="P:defense response to bacterium"/>
    <property type="evidence" value="ECO:0007669"/>
    <property type="project" value="UniProtKB-KW"/>
</dbReference>
<dbReference type="Proteomes" id="UP000218899">
    <property type="component" value="Chromosome"/>
</dbReference>
<organism evidence="4 5">
    <name type="scientific">Sulfurifustis variabilis</name>
    <dbReference type="NCBI Taxonomy" id="1675686"/>
    <lineage>
        <taxon>Bacteria</taxon>
        <taxon>Pseudomonadati</taxon>
        <taxon>Pseudomonadota</taxon>
        <taxon>Gammaproteobacteria</taxon>
        <taxon>Acidiferrobacterales</taxon>
        <taxon>Acidiferrobacteraceae</taxon>
        <taxon>Sulfurifustis</taxon>
    </lineage>
</organism>
<evidence type="ECO:0000256" key="2">
    <source>
        <dbReference type="ARBA" id="ARBA00022638"/>
    </source>
</evidence>
<dbReference type="AlphaFoldDB" id="A0A1B4V7D2"/>
<dbReference type="GO" id="GO:0003796">
    <property type="term" value="F:lysozyme activity"/>
    <property type="evidence" value="ECO:0007669"/>
    <property type="project" value="InterPro"/>
</dbReference>
<dbReference type="InterPro" id="IPR023346">
    <property type="entry name" value="Lysozyme-like_dom_sf"/>
</dbReference>
<dbReference type="RefSeq" id="WP_148665487.1">
    <property type="nucleotide sequence ID" value="NZ_AP014936.1"/>
</dbReference>
<name>A0A1B4V7D2_9GAMM</name>
<evidence type="ECO:0000313" key="4">
    <source>
        <dbReference type="EMBL" id="BAU49418.1"/>
    </source>
</evidence>
<feature type="region of interest" description="Disordered" evidence="3">
    <location>
        <begin position="67"/>
        <end position="89"/>
    </location>
</feature>
<keyword evidence="5" id="KW-1185">Reference proteome</keyword>
<proteinExistence type="predicted"/>
<evidence type="ECO:0000256" key="1">
    <source>
        <dbReference type="ARBA" id="ARBA00022529"/>
    </source>
</evidence>
<reference evidence="4 5" key="1">
    <citation type="submission" date="2015-08" db="EMBL/GenBank/DDBJ databases">
        <title>Complete genome sequence of Sulfurifustis variabilis.</title>
        <authorList>
            <person name="Miura A."/>
            <person name="Kojima H."/>
            <person name="Fukui M."/>
        </authorList>
    </citation>
    <scope>NUCLEOTIDE SEQUENCE [LARGE SCALE GENOMIC DNA]</scope>
    <source>
        <strain evidence="5">skN76</strain>
    </source>
</reference>
<dbReference type="Gene3D" id="1.10.530.40">
    <property type="match status" value="1"/>
</dbReference>
<evidence type="ECO:0000256" key="3">
    <source>
        <dbReference type="SAM" id="MobiDB-lite"/>
    </source>
</evidence>